<gene>
    <name evidence="1" type="ORF">CmeUKMEL1_10310</name>
</gene>
<evidence type="ECO:0000313" key="2">
    <source>
        <dbReference type="Proteomes" id="UP000236928"/>
    </source>
</evidence>
<dbReference type="EMBL" id="JIBK01000034">
    <property type="protein sequence ID" value="POM84021.1"/>
    <property type="molecule type" value="Genomic_DNA"/>
</dbReference>
<name>A0A2P4Z1W9_9CRYT</name>
<protein>
    <submittedName>
        <fullName evidence="1">Uncharacterized protein</fullName>
    </submittedName>
</protein>
<proteinExistence type="predicted"/>
<keyword evidence="2" id="KW-1185">Reference proteome</keyword>
<dbReference type="VEuPathDB" id="CryptoDB:CmeUKMEL1_10310"/>
<dbReference type="OrthoDB" id="342668at2759"/>
<evidence type="ECO:0000313" key="1">
    <source>
        <dbReference type="EMBL" id="POM84021.1"/>
    </source>
</evidence>
<dbReference type="Proteomes" id="UP000236928">
    <property type="component" value="Unassembled WGS sequence"/>
</dbReference>
<reference evidence="1 2" key="1">
    <citation type="submission" date="2014-04" db="EMBL/GenBank/DDBJ databases">
        <title>Comparative Genomics of Cryptosporidium Species.</title>
        <authorList>
            <person name="Silva J.C."/>
            <person name="Su Q."/>
            <person name="Chalmers R."/>
            <person name="Chibucos M.C."/>
            <person name="Elwin K."/>
            <person name="Godinez A."/>
            <person name="Guo F."/>
            <person name="Huynh K."/>
            <person name="Orvis J."/>
            <person name="Ott S."/>
            <person name="Sadzewicz L."/>
            <person name="Sengamalay N."/>
            <person name="Shetty A."/>
            <person name="Sun M."/>
            <person name="Tallon L."/>
            <person name="Xiao L."/>
            <person name="Zhang H."/>
            <person name="Fraser C.M."/>
            <person name="Zhu G."/>
            <person name="Kissinger J."/>
            <person name="Widmer G."/>
        </authorList>
    </citation>
    <scope>NUCLEOTIDE SEQUENCE [LARGE SCALE GENOMIC DNA]</scope>
    <source>
        <strain evidence="1 2">UKMEL1</strain>
    </source>
</reference>
<sequence length="341" mass="39762">MEFLIRSEILKNEENSTVKMLLKNVFKILELAFQESIMNIDGLAEQQLRNLERYGRFIGSTKLLEEVSIHDARKIVHLRHPKYKLNDIVDQASKFIDSLKGNKMNSLEIIRFNNSNHVTGSNNNANSSSNNQITENKNEENLTLDLLSFEEILNYEEKYLVSNEIHDYYCYENHEYNLFLDNFYKDIELGIFEEFHIHNFDIDLNMDSNSDSIYKIESNSNLNSGLEIEEIPITHQNFGYSSYMESFPYSQNKHKFQNNYKLESNSSSEKNISHSWSKVSTPQNKQISEESLDRFVNRSISKLKLDQKETISIDKSEESPSVLKAIGYCHTSSFHTVKSLE</sequence>
<accession>A0A2P4Z1W9</accession>
<organism evidence="1 2">
    <name type="scientific">Cryptosporidium meleagridis</name>
    <dbReference type="NCBI Taxonomy" id="93969"/>
    <lineage>
        <taxon>Eukaryota</taxon>
        <taxon>Sar</taxon>
        <taxon>Alveolata</taxon>
        <taxon>Apicomplexa</taxon>
        <taxon>Conoidasida</taxon>
        <taxon>Coccidia</taxon>
        <taxon>Eucoccidiorida</taxon>
        <taxon>Eimeriorina</taxon>
        <taxon>Cryptosporidiidae</taxon>
        <taxon>Cryptosporidium</taxon>
    </lineage>
</organism>
<dbReference type="AlphaFoldDB" id="A0A2P4Z1W9"/>
<comment type="caution">
    <text evidence="1">The sequence shown here is derived from an EMBL/GenBank/DDBJ whole genome shotgun (WGS) entry which is preliminary data.</text>
</comment>